<sequence>MAETFVTEFARNAYSDEIKHLQPPRQAEQQQQLRPPLGRSNPLPPPQHQVQLQAWGPHQDVRCDDHAICTPTYDNTRPLDAISAISLTRPKSHLHFHRASFQRITRRQVFAQSVDYLKAKDLK</sequence>
<dbReference type="Proteomes" id="UP001222027">
    <property type="component" value="Unassembled WGS sequence"/>
</dbReference>
<dbReference type="EMBL" id="JAQQAF010000006">
    <property type="protein sequence ID" value="KAJ8476526.1"/>
    <property type="molecule type" value="Genomic_DNA"/>
</dbReference>
<evidence type="ECO:0000313" key="2">
    <source>
        <dbReference type="EMBL" id="KAJ8476526.1"/>
    </source>
</evidence>
<feature type="compositionally biased region" description="Low complexity" evidence="1">
    <location>
        <begin position="21"/>
        <end position="41"/>
    </location>
</feature>
<accession>A0AAV8P9N8</accession>
<evidence type="ECO:0000313" key="3">
    <source>
        <dbReference type="Proteomes" id="UP001222027"/>
    </source>
</evidence>
<name>A0AAV8P9N8_ENSVE</name>
<proteinExistence type="predicted"/>
<keyword evidence="3" id="KW-1185">Reference proteome</keyword>
<comment type="caution">
    <text evidence="2">The sequence shown here is derived from an EMBL/GenBank/DDBJ whole genome shotgun (WGS) entry which is preliminary data.</text>
</comment>
<dbReference type="AlphaFoldDB" id="A0AAV8P9N8"/>
<evidence type="ECO:0000256" key="1">
    <source>
        <dbReference type="SAM" id="MobiDB-lite"/>
    </source>
</evidence>
<gene>
    <name evidence="2" type="ORF">OPV22_020253</name>
</gene>
<organism evidence="2 3">
    <name type="scientific">Ensete ventricosum</name>
    <name type="common">Abyssinian banana</name>
    <name type="synonym">Musa ensete</name>
    <dbReference type="NCBI Taxonomy" id="4639"/>
    <lineage>
        <taxon>Eukaryota</taxon>
        <taxon>Viridiplantae</taxon>
        <taxon>Streptophyta</taxon>
        <taxon>Embryophyta</taxon>
        <taxon>Tracheophyta</taxon>
        <taxon>Spermatophyta</taxon>
        <taxon>Magnoliopsida</taxon>
        <taxon>Liliopsida</taxon>
        <taxon>Zingiberales</taxon>
        <taxon>Musaceae</taxon>
        <taxon>Ensete</taxon>
    </lineage>
</organism>
<feature type="region of interest" description="Disordered" evidence="1">
    <location>
        <begin position="16"/>
        <end position="50"/>
    </location>
</feature>
<reference evidence="2 3" key="1">
    <citation type="submission" date="2022-12" db="EMBL/GenBank/DDBJ databases">
        <title>Chromosome-scale assembly of the Ensete ventricosum genome.</title>
        <authorList>
            <person name="Dussert Y."/>
            <person name="Stocks J."/>
            <person name="Wendawek A."/>
            <person name="Woldeyes F."/>
            <person name="Nichols R.A."/>
            <person name="Borrell J.S."/>
        </authorList>
    </citation>
    <scope>NUCLEOTIDE SEQUENCE [LARGE SCALE GENOMIC DNA]</scope>
    <source>
        <strain evidence="3">cv. Maze</strain>
        <tissue evidence="2">Seeds</tissue>
    </source>
</reference>
<protein>
    <submittedName>
        <fullName evidence="2">Uncharacterized protein</fullName>
    </submittedName>
</protein>